<keyword evidence="2" id="KW-1185">Reference proteome</keyword>
<dbReference type="EMBL" id="NESQ01000267">
    <property type="protein sequence ID" value="PUU74859.1"/>
    <property type="molecule type" value="Genomic_DNA"/>
</dbReference>
<proteinExistence type="predicted"/>
<dbReference type="OrthoDB" id="5498251at2759"/>
<evidence type="ECO:0000313" key="2">
    <source>
        <dbReference type="Proteomes" id="UP000244722"/>
    </source>
</evidence>
<protein>
    <submittedName>
        <fullName evidence="1">Uncharacterized protein</fullName>
    </submittedName>
</protein>
<evidence type="ECO:0000313" key="1">
    <source>
        <dbReference type="EMBL" id="PUU74859.1"/>
    </source>
</evidence>
<sequence length="223" mass="26222">MQHVMKARVLMADEWLDWHCDMGHIYYNRRAAQVKHIKGWSRLDFYILVRLRSGAGLYGHDECPRYDERLHLSKCVRYNKEQPGPDSLFQDKQVGRWKEWWQLHMNLGLGIPRALNDGDKLVTVCGNPFEHTVTMLMNGTLKLVEWKKTREWCYRDRCDGSGCHVPMASLPPIKYYLTTVFPTRYLGCDGTYSSSDSLKRDMTKEQMCYEVTRGGFWENTKLL</sequence>
<organism evidence="1 2">
    <name type="scientific">Tuber borchii</name>
    <name type="common">White truffle</name>
    <dbReference type="NCBI Taxonomy" id="42251"/>
    <lineage>
        <taxon>Eukaryota</taxon>
        <taxon>Fungi</taxon>
        <taxon>Dikarya</taxon>
        <taxon>Ascomycota</taxon>
        <taxon>Pezizomycotina</taxon>
        <taxon>Pezizomycetes</taxon>
        <taxon>Pezizales</taxon>
        <taxon>Tuberaceae</taxon>
        <taxon>Tuber</taxon>
    </lineage>
</organism>
<gene>
    <name evidence="1" type="ORF">B9Z19DRAFT_395619</name>
</gene>
<reference evidence="1 2" key="1">
    <citation type="submission" date="2017-04" db="EMBL/GenBank/DDBJ databases">
        <title>Draft genome sequence of Tuber borchii Vittad., a whitish edible truffle.</title>
        <authorList>
            <consortium name="DOE Joint Genome Institute"/>
            <person name="Murat C."/>
            <person name="Kuo A."/>
            <person name="Barry K.W."/>
            <person name="Clum A."/>
            <person name="Dockter R.B."/>
            <person name="Fauchery L."/>
            <person name="Iotti M."/>
            <person name="Kohler A."/>
            <person name="Labutti K."/>
            <person name="Lindquist E.A."/>
            <person name="Lipzen A."/>
            <person name="Ohm R.A."/>
            <person name="Wang M."/>
            <person name="Grigoriev I.V."/>
            <person name="Zambonelli A."/>
            <person name="Martin F.M."/>
        </authorList>
    </citation>
    <scope>NUCLEOTIDE SEQUENCE [LARGE SCALE GENOMIC DNA]</scope>
    <source>
        <strain evidence="1 2">Tbo3840</strain>
    </source>
</reference>
<accession>A0A2T6ZHA8</accession>
<dbReference type="Proteomes" id="UP000244722">
    <property type="component" value="Unassembled WGS sequence"/>
</dbReference>
<name>A0A2T6ZHA8_TUBBO</name>
<dbReference type="AlphaFoldDB" id="A0A2T6ZHA8"/>
<comment type="caution">
    <text evidence="1">The sequence shown here is derived from an EMBL/GenBank/DDBJ whole genome shotgun (WGS) entry which is preliminary data.</text>
</comment>